<proteinExistence type="predicted"/>
<protein>
    <submittedName>
        <fullName evidence="1">Uncharacterized protein</fullName>
    </submittedName>
</protein>
<evidence type="ECO:0000313" key="2">
    <source>
        <dbReference type="Proteomes" id="UP001239111"/>
    </source>
</evidence>
<organism evidence="1 2">
    <name type="scientific">Eretmocerus hayati</name>
    <dbReference type="NCBI Taxonomy" id="131215"/>
    <lineage>
        <taxon>Eukaryota</taxon>
        <taxon>Metazoa</taxon>
        <taxon>Ecdysozoa</taxon>
        <taxon>Arthropoda</taxon>
        <taxon>Hexapoda</taxon>
        <taxon>Insecta</taxon>
        <taxon>Pterygota</taxon>
        <taxon>Neoptera</taxon>
        <taxon>Endopterygota</taxon>
        <taxon>Hymenoptera</taxon>
        <taxon>Apocrita</taxon>
        <taxon>Proctotrupomorpha</taxon>
        <taxon>Chalcidoidea</taxon>
        <taxon>Aphelinidae</taxon>
        <taxon>Aphelininae</taxon>
        <taxon>Eretmocerus</taxon>
    </lineage>
</organism>
<sequence length="769" mass="80793">MWTTCVQAVRRGLSSKCPGLTIGAPGQATKCLAATVCHATPRRSFATAEQLGPEAKAILARASRATTAWRLASPSTQVAHWEESSGHPLKSRTSRQPSEPTSSRQSGQYTGRCAAERKTLTREIEKLRAEHPRERVARLIAQLTPGTCVREVLLVASDEGDLSPVIAIPAFAADLLGNPRGALHSGSSLQQERPRAQPPPQGQPTTLGGRSGVRPPPRPPRAHRAAAFLGRPPRGASRPIAPSPCEIQPQPQSLIEVGDPPSSPAPASTDVEILAVTPRGYSPTIQVKPRGVGGHTPPPLVTTNDGPAISLAADRGAAPVKKRKRVLAEQVAGRTTKRRPERGRPGAEALIPPHGPDRGRKRRAATASLRAGPSVSVIPMTTDSVSRSPTVSMAARAESGEADRSDVDERLPANGGTRTGKKTTSESKNRAEHAQRGGAATEAAATESQAPSLSQPFEDRKLTNRPSSAASSTGSCLRSLSLECAYRTGSSTPGALADDIRRPASGAMRRPRRRTFCSASTSSSGDIYSESLPETASPSVISTTPSIEVVSSETREFTQVHSDSRGNVTTVTQVNTSSFSSGSAHQAPCTVSSGESVSVTESAETVTLSMADDGSVIFTRGAVVTTEVRQAATSPSIEALLADMDDPEFIPRAGRASPTESGSDTARNQGTWLDEQILRIGEAVLGSAGVATTNTAHDPPAYAAGPKTPENVNEHGHLDVPPLTPVDRARVSDNLFNRGTERPLHDTASYVAAHRTYGYLPTSDDGYGS</sequence>
<evidence type="ECO:0000313" key="1">
    <source>
        <dbReference type="EMBL" id="KAJ8677043.1"/>
    </source>
</evidence>
<dbReference type="EMBL" id="CM056742">
    <property type="protein sequence ID" value="KAJ8677043.1"/>
    <property type="molecule type" value="Genomic_DNA"/>
</dbReference>
<reference evidence="1" key="1">
    <citation type="submission" date="2023-04" db="EMBL/GenBank/DDBJ databases">
        <title>A chromosome-level genome assembly of the parasitoid wasp Eretmocerus hayati.</title>
        <authorList>
            <person name="Zhong Y."/>
            <person name="Liu S."/>
            <person name="Liu Y."/>
        </authorList>
    </citation>
    <scope>NUCLEOTIDE SEQUENCE</scope>
    <source>
        <strain evidence="1">ZJU_SS_LIU_2023</strain>
    </source>
</reference>
<comment type="caution">
    <text evidence="1">The sequence shown here is derived from an EMBL/GenBank/DDBJ whole genome shotgun (WGS) entry which is preliminary data.</text>
</comment>
<accession>A0ACC2P1Q8</accession>
<keyword evidence="2" id="KW-1185">Reference proteome</keyword>
<gene>
    <name evidence="1" type="ORF">QAD02_012830</name>
</gene>
<name>A0ACC2P1Q8_9HYME</name>
<dbReference type="Proteomes" id="UP001239111">
    <property type="component" value="Chromosome 2"/>
</dbReference>